<dbReference type="EMBL" id="JABSTQ010011136">
    <property type="protein sequence ID" value="KAG0414914.1"/>
    <property type="molecule type" value="Genomic_DNA"/>
</dbReference>
<name>A0AC60P6G3_IXOPE</name>
<evidence type="ECO:0000313" key="2">
    <source>
        <dbReference type="Proteomes" id="UP000805193"/>
    </source>
</evidence>
<accession>A0AC60P6G3</accession>
<proteinExistence type="predicted"/>
<sequence length="277" mass="30430">MMTKTAPLRAEIMPKRLTVRSGEDVTVNCTYHGGPVHSVHWLKDQRPLLTDHRVRQLGRLVLHVSSFRRGDTGMYQCFVSNDADSAQGHALLKIEEVAPALGDVFTDQVHLPGQSVSLRCLATGSPLPQLSWLLDGLPLPESRDIQQGDFVQPDGSLVVSFVNVSNLRVQDGGEYACLASNDVGSVRHEARVDVMGPPFIRPLRNLTVVAGSPLNLSCPVAGYPIDTVHIERGERRPWHRFCFPLCRELVCQKTAGGKEHVLERPLPLAQCTAPGAR</sequence>
<protein>
    <submittedName>
        <fullName evidence="1">Uncharacterized protein</fullName>
    </submittedName>
</protein>
<organism evidence="1 2">
    <name type="scientific">Ixodes persulcatus</name>
    <name type="common">Taiga tick</name>
    <dbReference type="NCBI Taxonomy" id="34615"/>
    <lineage>
        <taxon>Eukaryota</taxon>
        <taxon>Metazoa</taxon>
        <taxon>Ecdysozoa</taxon>
        <taxon>Arthropoda</taxon>
        <taxon>Chelicerata</taxon>
        <taxon>Arachnida</taxon>
        <taxon>Acari</taxon>
        <taxon>Parasitiformes</taxon>
        <taxon>Ixodida</taxon>
        <taxon>Ixodoidea</taxon>
        <taxon>Ixodidae</taxon>
        <taxon>Ixodinae</taxon>
        <taxon>Ixodes</taxon>
    </lineage>
</organism>
<comment type="caution">
    <text evidence="1">The sequence shown here is derived from an EMBL/GenBank/DDBJ whole genome shotgun (WGS) entry which is preliminary data.</text>
</comment>
<dbReference type="Proteomes" id="UP000805193">
    <property type="component" value="Unassembled WGS sequence"/>
</dbReference>
<keyword evidence="2" id="KW-1185">Reference proteome</keyword>
<evidence type="ECO:0000313" key="1">
    <source>
        <dbReference type="EMBL" id="KAG0414914.1"/>
    </source>
</evidence>
<gene>
    <name evidence="1" type="ORF">HPB47_007926</name>
</gene>
<reference evidence="1 2" key="1">
    <citation type="journal article" date="2020" name="Cell">
        <title>Large-Scale Comparative Analyses of Tick Genomes Elucidate Their Genetic Diversity and Vector Capacities.</title>
        <authorList>
            <consortium name="Tick Genome and Microbiome Consortium (TIGMIC)"/>
            <person name="Jia N."/>
            <person name="Wang J."/>
            <person name="Shi W."/>
            <person name="Du L."/>
            <person name="Sun Y."/>
            <person name="Zhan W."/>
            <person name="Jiang J.F."/>
            <person name="Wang Q."/>
            <person name="Zhang B."/>
            <person name="Ji P."/>
            <person name="Bell-Sakyi L."/>
            <person name="Cui X.M."/>
            <person name="Yuan T.T."/>
            <person name="Jiang B.G."/>
            <person name="Yang W.F."/>
            <person name="Lam T.T."/>
            <person name="Chang Q.C."/>
            <person name="Ding S.J."/>
            <person name="Wang X.J."/>
            <person name="Zhu J.G."/>
            <person name="Ruan X.D."/>
            <person name="Zhao L."/>
            <person name="Wei J.T."/>
            <person name="Ye R.Z."/>
            <person name="Que T.C."/>
            <person name="Du C.H."/>
            <person name="Zhou Y.H."/>
            <person name="Cheng J.X."/>
            <person name="Dai P.F."/>
            <person name="Guo W.B."/>
            <person name="Han X.H."/>
            <person name="Huang E.J."/>
            <person name="Li L.F."/>
            <person name="Wei W."/>
            <person name="Gao Y.C."/>
            <person name="Liu J.Z."/>
            <person name="Shao H.Z."/>
            <person name="Wang X."/>
            <person name="Wang C.C."/>
            <person name="Yang T.C."/>
            <person name="Huo Q.B."/>
            <person name="Li W."/>
            <person name="Chen H.Y."/>
            <person name="Chen S.E."/>
            <person name="Zhou L.G."/>
            <person name="Ni X.B."/>
            <person name="Tian J.H."/>
            <person name="Sheng Y."/>
            <person name="Liu T."/>
            <person name="Pan Y.S."/>
            <person name="Xia L.Y."/>
            <person name="Li J."/>
            <person name="Zhao F."/>
            <person name="Cao W.C."/>
        </authorList>
    </citation>
    <scope>NUCLEOTIDE SEQUENCE [LARGE SCALE GENOMIC DNA]</scope>
    <source>
        <strain evidence="1">Iper-2018</strain>
    </source>
</reference>